<dbReference type="CDD" id="cd07185">
    <property type="entry name" value="OmpA_C-like"/>
    <property type="match status" value="1"/>
</dbReference>
<dbReference type="InterPro" id="IPR036737">
    <property type="entry name" value="OmpA-like_sf"/>
</dbReference>
<sequence length="216" mass="22527">MNKKLLCVTALALPLVLAGCQTTRQNAATGEQETNRTTSGALLGCAGGAIAGAIINKGKGAAIGCAAGGATGALVGSNMDKQEAELRQELLNSGVQIERNGDRIELIIASDISFNSGGYDLQPTIKPTLNSIAKVMNRYPESNLLIEGHTDSTGSLELNELLANARANSVQTALTSAGLEFNRTHTQGFGPHKPLCDNATPEGRACNRRVELTILN</sequence>
<dbReference type="InterPro" id="IPR006665">
    <property type="entry name" value="OmpA-like"/>
</dbReference>
<dbReference type="AlphaFoldDB" id="A0A7Z2T6L6"/>
<dbReference type="InterPro" id="IPR006664">
    <property type="entry name" value="OMP_bac"/>
</dbReference>
<dbReference type="Gene3D" id="3.30.1330.60">
    <property type="entry name" value="OmpA-like domain"/>
    <property type="match status" value="1"/>
</dbReference>
<evidence type="ECO:0000256" key="5">
    <source>
        <dbReference type="SAM" id="SignalP"/>
    </source>
</evidence>
<dbReference type="PROSITE" id="PS51123">
    <property type="entry name" value="OMPA_2"/>
    <property type="match status" value="1"/>
</dbReference>
<dbReference type="SUPFAM" id="SSF103088">
    <property type="entry name" value="OmpA-like"/>
    <property type="match status" value="1"/>
</dbReference>
<evidence type="ECO:0000313" key="7">
    <source>
        <dbReference type="EMBL" id="QIA65349.1"/>
    </source>
</evidence>
<dbReference type="PRINTS" id="PR01021">
    <property type="entry name" value="OMPADOMAIN"/>
</dbReference>
<organism evidence="7 8">
    <name type="scientific">Vibrio astriarenae</name>
    <dbReference type="NCBI Taxonomy" id="1481923"/>
    <lineage>
        <taxon>Bacteria</taxon>
        <taxon>Pseudomonadati</taxon>
        <taxon>Pseudomonadota</taxon>
        <taxon>Gammaproteobacteria</taxon>
        <taxon>Vibrionales</taxon>
        <taxon>Vibrionaceae</taxon>
        <taxon>Vibrio</taxon>
    </lineage>
</organism>
<protein>
    <submittedName>
        <fullName evidence="7">OmpA family protein</fullName>
    </submittedName>
</protein>
<keyword evidence="5" id="KW-0732">Signal</keyword>
<evidence type="ECO:0000259" key="6">
    <source>
        <dbReference type="PROSITE" id="PS51123"/>
    </source>
</evidence>
<dbReference type="GO" id="GO:0009279">
    <property type="term" value="C:cell outer membrane"/>
    <property type="evidence" value="ECO:0007669"/>
    <property type="project" value="UniProtKB-SubCell"/>
</dbReference>
<feature type="signal peptide" evidence="5">
    <location>
        <begin position="1"/>
        <end position="27"/>
    </location>
</feature>
<gene>
    <name evidence="7" type="ORF">GT360_17560</name>
</gene>
<feature type="chain" id="PRO_5030900633" evidence="5">
    <location>
        <begin position="28"/>
        <end position="216"/>
    </location>
</feature>
<dbReference type="EMBL" id="CP047476">
    <property type="protein sequence ID" value="QIA65349.1"/>
    <property type="molecule type" value="Genomic_DNA"/>
</dbReference>
<evidence type="ECO:0000256" key="1">
    <source>
        <dbReference type="ARBA" id="ARBA00004442"/>
    </source>
</evidence>
<accession>A0A7Z2T6L6</accession>
<evidence type="ECO:0000256" key="4">
    <source>
        <dbReference type="PROSITE-ProRule" id="PRU00473"/>
    </source>
</evidence>
<name>A0A7Z2T6L6_9VIBR</name>
<dbReference type="InterPro" id="IPR050330">
    <property type="entry name" value="Bact_OuterMem_StrucFunc"/>
</dbReference>
<dbReference type="RefSeq" id="WP_164650249.1">
    <property type="nucleotide sequence ID" value="NZ_CP047476.1"/>
</dbReference>
<evidence type="ECO:0000313" key="8">
    <source>
        <dbReference type="Proteomes" id="UP000464262"/>
    </source>
</evidence>
<dbReference type="Proteomes" id="UP000464262">
    <property type="component" value="Chromosome 2"/>
</dbReference>
<evidence type="ECO:0000256" key="3">
    <source>
        <dbReference type="ARBA" id="ARBA00023237"/>
    </source>
</evidence>
<keyword evidence="2 4" id="KW-0472">Membrane</keyword>
<comment type="subcellular location">
    <subcellularLocation>
        <location evidence="1">Cell outer membrane</location>
    </subcellularLocation>
</comment>
<dbReference type="PRINTS" id="PR01023">
    <property type="entry name" value="NAFLGMOTY"/>
</dbReference>
<keyword evidence="8" id="KW-1185">Reference proteome</keyword>
<dbReference type="Pfam" id="PF00691">
    <property type="entry name" value="OmpA"/>
    <property type="match status" value="1"/>
</dbReference>
<dbReference type="Pfam" id="PF13488">
    <property type="entry name" value="Gly-zipper_Omp"/>
    <property type="match status" value="1"/>
</dbReference>
<dbReference type="KEGG" id="vas:GT360_17560"/>
<dbReference type="InterPro" id="IPR039567">
    <property type="entry name" value="Gly-zipper"/>
</dbReference>
<dbReference type="PANTHER" id="PTHR30329:SF21">
    <property type="entry name" value="LIPOPROTEIN YIAD-RELATED"/>
    <property type="match status" value="1"/>
</dbReference>
<keyword evidence="3" id="KW-0998">Cell outer membrane</keyword>
<proteinExistence type="predicted"/>
<dbReference type="PROSITE" id="PS51257">
    <property type="entry name" value="PROKAR_LIPOPROTEIN"/>
    <property type="match status" value="1"/>
</dbReference>
<feature type="domain" description="OmpA-like" evidence="6">
    <location>
        <begin position="101"/>
        <end position="216"/>
    </location>
</feature>
<reference evidence="7 8" key="1">
    <citation type="submission" date="2020-01" db="EMBL/GenBank/DDBJ databases">
        <title>Whole genome and functional gene identification of agarase of Vibrio HN897.</title>
        <authorList>
            <person name="Liu Y."/>
            <person name="Zhao Z."/>
        </authorList>
    </citation>
    <scope>NUCLEOTIDE SEQUENCE [LARGE SCALE GENOMIC DNA]</scope>
    <source>
        <strain evidence="7 8">HN897</strain>
    </source>
</reference>
<dbReference type="PANTHER" id="PTHR30329">
    <property type="entry name" value="STATOR ELEMENT OF FLAGELLAR MOTOR COMPLEX"/>
    <property type="match status" value="1"/>
</dbReference>
<evidence type="ECO:0000256" key="2">
    <source>
        <dbReference type="ARBA" id="ARBA00023136"/>
    </source>
</evidence>